<dbReference type="Proteomes" id="UP000182915">
    <property type="component" value="Chromosome I"/>
</dbReference>
<evidence type="ECO:0000313" key="2">
    <source>
        <dbReference type="EMBL" id="SEH65412.1"/>
    </source>
</evidence>
<feature type="transmembrane region" description="Helical" evidence="1">
    <location>
        <begin position="47"/>
        <end position="69"/>
    </location>
</feature>
<dbReference type="AlphaFoldDB" id="A0A1H6JWM2"/>
<dbReference type="STRING" id="370526.SAMN04489835_2504"/>
<dbReference type="OrthoDB" id="8896802at2"/>
<gene>
    <name evidence="2" type="ORF">SAMN04489835_2504</name>
</gene>
<name>A0A1H6JWM2_MYCRU</name>
<protein>
    <submittedName>
        <fullName evidence="2">Uncharacterized protein</fullName>
    </submittedName>
</protein>
<organism evidence="2 3">
    <name type="scientific">Mycolicibacterium rutilum</name>
    <name type="common">Mycobacterium rutilum</name>
    <dbReference type="NCBI Taxonomy" id="370526"/>
    <lineage>
        <taxon>Bacteria</taxon>
        <taxon>Bacillati</taxon>
        <taxon>Actinomycetota</taxon>
        <taxon>Actinomycetes</taxon>
        <taxon>Mycobacteriales</taxon>
        <taxon>Mycobacteriaceae</taxon>
        <taxon>Mycolicibacterium</taxon>
    </lineage>
</organism>
<keyword evidence="1" id="KW-0812">Transmembrane</keyword>
<keyword evidence="1" id="KW-0472">Membrane</keyword>
<feature type="transmembrane region" description="Helical" evidence="1">
    <location>
        <begin position="119"/>
        <end position="142"/>
    </location>
</feature>
<evidence type="ECO:0000256" key="1">
    <source>
        <dbReference type="SAM" id="Phobius"/>
    </source>
</evidence>
<accession>A0A1H6JWM2</accession>
<feature type="transmembrane region" description="Helical" evidence="1">
    <location>
        <begin position="75"/>
        <end position="93"/>
    </location>
</feature>
<reference evidence="3" key="1">
    <citation type="submission" date="2016-10" db="EMBL/GenBank/DDBJ databases">
        <authorList>
            <person name="Varghese N."/>
            <person name="Submissions S."/>
        </authorList>
    </citation>
    <scope>NUCLEOTIDE SEQUENCE [LARGE SCALE GENOMIC DNA]</scope>
    <source>
        <strain evidence="3">DSM 45405</strain>
    </source>
</reference>
<keyword evidence="1" id="KW-1133">Transmembrane helix</keyword>
<sequence>MSPSTRQADRNLIDRYQDFRTRRFLKHERTYANSLPRWRTQRRRRMLVVVMAATLAVMLCVSVVCAFGFRQAALIWLPATLIFFPTFLVLQIVSGRQGDAPQGVLDEYEIQQRNSARSIGLTVTQNLMLVPILYLIVLSVNMRTADADAVRDMAYAGGLMALAVLLIGGCLPVMILGWSRPDPDA</sequence>
<proteinExistence type="predicted"/>
<keyword evidence="3" id="KW-1185">Reference proteome</keyword>
<feature type="transmembrane region" description="Helical" evidence="1">
    <location>
        <begin position="154"/>
        <end position="178"/>
    </location>
</feature>
<evidence type="ECO:0000313" key="3">
    <source>
        <dbReference type="Proteomes" id="UP000182915"/>
    </source>
</evidence>
<dbReference type="EMBL" id="LT629971">
    <property type="protein sequence ID" value="SEH65412.1"/>
    <property type="molecule type" value="Genomic_DNA"/>
</dbReference>
<dbReference type="RefSeq" id="WP_083407427.1">
    <property type="nucleotide sequence ID" value="NZ_LT629971.1"/>
</dbReference>